<comment type="caution">
    <text evidence="1">The sequence shown here is derived from an EMBL/GenBank/DDBJ whole genome shotgun (WGS) entry which is preliminary data.</text>
</comment>
<organism evidence="1 2">
    <name type="scientific">Streptomyces triticiradicis</name>
    <dbReference type="NCBI Taxonomy" id="2651189"/>
    <lineage>
        <taxon>Bacteria</taxon>
        <taxon>Bacillati</taxon>
        <taxon>Actinomycetota</taxon>
        <taxon>Actinomycetes</taxon>
        <taxon>Kitasatosporales</taxon>
        <taxon>Streptomycetaceae</taxon>
        <taxon>Streptomyces</taxon>
    </lineage>
</organism>
<dbReference type="AlphaFoldDB" id="A0A7J5DNL7"/>
<proteinExistence type="predicted"/>
<accession>A0A7J5DNL7</accession>
<reference evidence="1 2" key="1">
    <citation type="submission" date="2019-09" db="EMBL/GenBank/DDBJ databases">
        <title>Isolation and identification of active actinomycetes.</title>
        <authorList>
            <person name="Yu Z."/>
            <person name="Han C."/>
            <person name="Yu B."/>
        </authorList>
    </citation>
    <scope>NUCLEOTIDE SEQUENCE [LARGE SCALE GENOMIC DNA]</scope>
    <source>
        <strain evidence="1 2">NEAU-H2</strain>
    </source>
</reference>
<evidence type="ECO:0000313" key="1">
    <source>
        <dbReference type="EMBL" id="KAB1990345.1"/>
    </source>
</evidence>
<keyword evidence="2" id="KW-1185">Reference proteome</keyword>
<gene>
    <name evidence="1" type="ORF">F8144_03810</name>
</gene>
<name>A0A7J5DNL7_9ACTN</name>
<dbReference type="EMBL" id="WBKG01000002">
    <property type="protein sequence ID" value="KAB1990345.1"/>
    <property type="molecule type" value="Genomic_DNA"/>
</dbReference>
<dbReference type="Proteomes" id="UP000442990">
    <property type="component" value="Unassembled WGS sequence"/>
</dbReference>
<sequence>MPYLGVAVVVLAVLTGGIVWLFQDDLFPPFGDVRACEGSDLRLPDVISAGGASIPAMASDVHYFTRNGRAEVTFVSDQVEDYLRRTGALPDGRPLFDEKYGTKAVADDEIGLPDGLCGSSLRGPAWIYHFTSTTGSGVDVMVERSPADNESFRFPARAVVTYSLP</sequence>
<protein>
    <submittedName>
        <fullName evidence="1">Uncharacterized protein</fullName>
    </submittedName>
</protein>
<evidence type="ECO:0000313" key="2">
    <source>
        <dbReference type="Proteomes" id="UP000442990"/>
    </source>
</evidence>